<dbReference type="Pfam" id="PF08240">
    <property type="entry name" value="ADH_N"/>
    <property type="match status" value="1"/>
</dbReference>
<dbReference type="Proteomes" id="UP000663845">
    <property type="component" value="Unassembled WGS sequence"/>
</dbReference>
<protein>
    <recommendedName>
        <fullName evidence="1">Enoyl reductase (ER) domain-containing protein</fullName>
    </recommendedName>
</protein>
<reference evidence="2" key="1">
    <citation type="submission" date="2021-02" db="EMBL/GenBank/DDBJ databases">
        <authorList>
            <person name="Nowell W R."/>
        </authorList>
    </citation>
    <scope>NUCLEOTIDE SEQUENCE</scope>
</reference>
<dbReference type="Gene3D" id="3.40.50.720">
    <property type="entry name" value="NAD(P)-binding Rossmann-like Domain"/>
    <property type="match status" value="1"/>
</dbReference>
<comment type="caution">
    <text evidence="2">The sequence shown here is derived from an EMBL/GenBank/DDBJ whole genome shotgun (WGS) entry which is preliminary data.</text>
</comment>
<dbReference type="InterPro" id="IPR013154">
    <property type="entry name" value="ADH-like_N"/>
</dbReference>
<dbReference type="EMBL" id="CAJNOG010001213">
    <property type="protein sequence ID" value="CAF1421262.1"/>
    <property type="molecule type" value="Genomic_DNA"/>
</dbReference>
<dbReference type="GO" id="GO:0016491">
    <property type="term" value="F:oxidoreductase activity"/>
    <property type="evidence" value="ECO:0007669"/>
    <property type="project" value="InterPro"/>
</dbReference>
<evidence type="ECO:0000313" key="3">
    <source>
        <dbReference type="Proteomes" id="UP000663845"/>
    </source>
</evidence>
<evidence type="ECO:0000259" key="1">
    <source>
        <dbReference type="SMART" id="SM00829"/>
    </source>
</evidence>
<dbReference type="SMART" id="SM00829">
    <property type="entry name" value="PKS_ER"/>
    <property type="match status" value="1"/>
</dbReference>
<dbReference type="SUPFAM" id="SSF51735">
    <property type="entry name" value="NAD(P)-binding Rossmann-fold domains"/>
    <property type="match status" value="1"/>
</dbReference>
<accession>A0A815M8V8</accession>
<proteinExistence type="predicted"/>
<dbReference type="InterPro" id="IPR011032">
    <property type="entry name" value="GroES-like_sf"/>
</dbReference>
<name>A0A815M8V8_9BILA</name>
<gene>
    <name evidence="2" type="ORF">JYZ213_LOCUS38995</name>
</gene>
<dbReference type="PANTHER" id="PTHR11695:SF294">
    <property type="entry name" value="RETICULON-4-INTERACTING PROTEIN 1, MITOCHONDRIAL"/>
    <property type="match status" value="1"/>
</dbReference>
<dbReference type="InterPro" id="IPR050700">
    <property type="entry name" value="YIM1/Zinc_Alcohol_DH_Fams"/>
</dbReference>
<sequence>MESSRNNKSEIPSVMRAAQQTNFGNIRDVLTLSDNVPVPRELSPKEIFIRVYAASINPSDWKILSGMLSILLNYSWPHIPGSDVSGVIVDVGSGVNRLHIGDEVYGNVGIEGGAFAEYVRANESSFAIKPKNLTMVEAAAIPLACETSYQVLFHNISPSLKKGNKIFICGGSSACGLFAIQLAKSIGASVAITCSSRNFQLIEKLGYQVIHNKSELINEQEQILIIDYNEKDFGEELKGENYDIVYDCVGGIEQWISAQKILKQYGQFITLVGDDPKPNISIKYFINLATSIINRKFWFYFSSVHHNYIWNSTRRSYHQLDDLRINYIETNKVKPVIDTIFDWRKDDVEALYLSYEKSKSGKAQGKLILKIIDEQ</sequence>
<dbReference type="InterPro" id="IPR020843">
    <property type="entry name" value="ER"/>
</dbReference>
<dbReference type="InterPro" id="IPR036291">
    <property type="entry name" value="NAD(P)-bd_dom_sf"/>
</dbReference>
<organism evidence="2 3">
    <name type="scientific">Adineta steineri</name>
    <dbReference type="NCBI Taxonomy" id="433720"/>
    <lineage>
        <taxon>Eukaryota</taxon>
        <taxon>Metazoa</taxon>
        <taxon>Spiralia</taxon>
        <taxon>Gnathifera</taxon>
        <taxon>Rotifera</taxon>
        <taxon>Eurotatoria</taxon>
        <taxon>Bdelloidea</taxon>
        <taxon>Adinetida</taxon>
        <taxon>Adinetidae</taxon>
        <taxon>Adineta</taxon>
    </lineage>
</organism>
<dbReference type="Pfam" id="PF13602">
    <property type="entry name" value="ADH_zinc_N_2"/>
    <property type="match status" value="1"/>
</dbReference>
<dbReference type="PANTHER" id="PTHR11695">
    <property type="entry name" value="ALCOHOL DEHYDROGENASE RELATED"/>
    <property type="match status" value="1"/>
</dbReference>
<feature type="domain" description="Enoyl reductase (ER)" evidence="1">
    <location>
        <begin position="25"/>
        <end position="369"/>
    </location>
</feature>
<dbReference type="CDD" id="cd05289">
    <property type="entry name" value="MDR_like_2"/>
    <property type="match status" value="1"/>
</dbReference>
<dbReference type="Gene3D" id="3.90.180.10">
    <property type="entry name" value="Medium-chain alcohol dehydrogenases, catalytic domain"/>
    <property type="match status" value="1"/>
</dbReference>
<evidence type="ECO:0000313" key="2">
    <source>
        <dbReference type="EMBL" id="CAF1421262.1"/>
    </source>
</evidence>
<dbReference type="SUPFAM" id="SSF50129">
    <property type="entry name" value="GroES-like"/>
    <property type="match status" value="1"/>
</dbReference>
<dbReference type="AlphaFoldDB" id="A0A815M8V8"/>